<dbReference type="InterPro" id="IPR003593">
    <property type="entry name" value="AAA+_ATPase"/>
</dbReference>
<dbReference type="STRING" id="502025.Hoch_0414"/>
<dbReference type="PROSITE" id="PS00211">
    <property type="entry name" value="ABC_TRANSPORTER_1"/>
    <property type="match status" value="1"/>
</dbReference>
<dbReference type="InterPro" id="IPR017871">
    <property type="entry name" value="ABC_transporter-like_CS"/>
</dbReference>
<evidence type="ECO:0000256" key="4">
    <source>
        <dbReference type="ARBA" id="ARBA00022967"/>
    </source>
</evidence>
<dbReference type="Pfam" id="PF00005">
    <property type="entry name" value="ABC_tran"/>
    <property type="match status" value="1"/>
</dbReference>
<dbReference type="SUPFAM" id="SSF52540">
    <property type="entry name" value="P-loop containing nucleoside triphosphate hydrolases"/>
    <property type="match status" value="1"/>
</dbReference>
<sequence length="283" mass="29928">MTSPRPEPEAPAPVRAEPNGATASEAVIALDAVSFRYGSDDILSQLALAIAPGQLTCIVGPNGAGKSTLLKLMAGLLPPASGSVRCFGRDPRAHRRRALARRLAFVPQHYALAFPFTAREVVLMGRYPHRGAGLLGLERDDDLEAASAAMARCDVAELAARRFDTLSGGEQRRVLLAQAFCQEAELILLDEPTAALDPAHAIALFAALRAERDARAATAVVVTHDLNLAARFGDRLLLIDRARLRGDGAPAEVLASAAAAEAFSVAMHVGHLPGTRTPFVVPR</sequence>
<dbReference type="GO" id="GO:0005524">
    <property type="term" value="F:ATP binding"/>
    <property type="evidence" value="ECO:0007669"/>
    <property type="project" value="UniProtKB-KW"/>
</dbReference>
<dbReference type="HOGENOM" id="CLU_000604_1_11_7"/>
<evidence type="ECO:0000313" key="8">
    <source>
        <dbReference type="Proteomes" id="UP000001880"/>
    </source>
</evidence>
<reference evidence="7 8" key="1">
    <citation type="journal article" date="2010" name="Stand. Genomic Sci.">
        <title>Complete genome sequence of Haliangium ochraceum type strain (SMP-2).</title>
        <authorList>
            <consortium name="US DOE Joint Genome Institute (JGI-PGF)"/>
            <person name="Ivanova N."/>
            <person name="Daum C."/>
            <person name="Lang E."/>
            <person name="Abt B."/>
            <person name="Kopitz M."/>
            <person name="Saunders E."/>
            <person name="Lapidus A."/>
            <person name="Lucas S."/>
            <person name="Glavina Del Rio T."/>
            <person name="Nolan M."/>
            <person name="Tice H."/>
            <person name="Copeland A."/>
            <person name="Cheng J.F."/>
            <person name="Chen F."/>
            <person name="Bruce D."/>
            <person name="Goodwin L."/>
            <person name="Pitluck S."/>
            <person name="Mavromatis K."/>
            <person name="Pati A."/>
            <person name="Mikhailova N."/>
            <person name="Chen A."/>
            <person name="Palaniappan K."/>
            <person name="Land M."/>
            <person name="Hauser L."/>
            <person name="Chang Y.J."/>
            <person name="Jeffries C.D."/>
            <person name="Detter J.C."/>
            <person name="Brettin T."/>
            <person name="Rohde M."/>
            <person name="Goker M."/>
            <person name="Bristow J."/>
            <person name="Markowitz V."/>
            <person name="Eisen J.A."/>
            <person name="Hugenholtz P."/>
            <person name="Kyrpides N.C."/>
            <person name="Klenk H.P."/>
        </authorList>
    </citation>
    <scope>NUCLEOTIDE SEQUENCE [LARGE SCALE GENOMIC DNA]</scope>
    <source>
        <strain evidence="8">DSM 14365 / CIP 107738 / JCM 11303 / AJ 13395 / SMP-2</strain>
    </source>
</reference>
<dbReference type="AlphaFoldDB" id="D0LK21"/>
<feature type="domain" description="ABC transporter" evidence="6">
    <location>
        <begin position="28"/>
        <end position="266"/>
    </location>
</feature>
<dbReference type="Proteomes" id="UP000001880">
    <property type="component" value="Chromosome"/>
</dbReference>
<dbReference type="EMBL" id="CP001804">
    <property type="protein sequence ID" value="ACY13055.1"/>
    <property type="molecule type" value="Genomic_DNA"/>
</dbReference>
<comment type="function">
    <text evidence="5">Part of the ABC transporter complex HmuTUV involved in hemin import. Responsible for energy coupling to the transport system.</text>
</comment>
<dbReference type="PROSITE" id="PS50893">
    <property type="entry name" value="ABC_TRANSPORTER_2"/>
    <property type="match status" value="1"/>
</dbReference>
<dbReference type="OrthoDB" id="9809450at2"/>
<evidence type="ECO:0000256" key="2">
    <source>
        <dbReference type="ARBA" id="ARBA00022741"/>
    </source>
</evidence>
<keyword evidence="1" id="KW-0813">Transport</keyword>
<keyword evidence="3" id="KW-0067">ATP-binding</keyword>
<protein>
    <submittedName>
        <fullName evidence="7">ABC transporter related protein</fullName>
    </submittedName>
</protein>
<dbReference type="SMART" id="SM00382">
    <property type="entry name" value="AAA"/>
    <property type="match status" value="1"/>
</dbReference>
<gene>
    <name evidence="7" type="ordered locus">Hoch_0414</name>
</gene>
<organism evidence="7 8">
    <name type="scientific">Haliangium ochraceum (strain DSM 14365 / JCM 11303 / SMP-2)</name>
    <dbReference type="NCBI Taxonomy" id="502025"/>
    <lineage>
        <taxon>Bacteria</taxon>
        <taxon>Pseudomonadati</taxon>
        <taxon>Myxococcota</taxon>
        <taxon>Polyangia</taxon>
        <taxon>Haliangiales</taxon>
        <taxon>Kofleriaceae</taxon>
        <taxon>Haliangium</taxon>
    </lineage>
</organism>
<dbReference type="FunFam" id="3.40.50.300:FF:000134">
    <property type="entry name" value="Iron-enterobactin ABC transporter ATP-binding protein"/>
    <property type="match status" value="1"/>
</dbReference>
<dbReference type="InterPro" id="IPR003439">
    <property type="entry name" value="ABC_transporter-like_ATP-bd"/>
</dbReference>
<proteinExistence type="predicted"/>
<dbReference type="Gene3D" id="3.40.50.300">
    <property type="entry name" value="P-loop containing nucleotide triphosphate hydrolases"/>
    <property type="match status" value="1"/>
</dbReference>
<dbReference type="PANTHER" id="PTHR42794">
    <property type="entry name" value="HEMIN IMPORT ATP-BINDING PROTEIN HMUV"/>
    <property type="match status" value="1"/>
</dbReference>
<keyword evidence="4" id="KW-1278">Translocase</keyword>
<dbReference type="RefSeq" id="WP_012825682.1">
    <property type="nucleotide sequence ID" value="NC_013440.1"/>
</dbReference>
<keyword evidence="8" id="KW-1185">Reference proteome</keyword>
<accession>D0LK21</accession>
<evidence type="ECO:0000256" key="3">
    <source>
        <dbReference type="ARBA" id="ARBA00022840"/>
    </source>
</evidence>
<evidence type="ECO:0000313" key="7">
    <source>
        <dbReference type="EMBL" id="ACY13055.1"/>
    </source>
</evidence>
<evidence type="ECO:0000259" key="6">
    <source>
        <dbReference type="PROSITE" id="PS50893"/>
    </source>
</evidence>
<dbReference type="eggNOG" id="COG1120">
    <property type="taxonomic scope" value="Bacteria"/>
</dbReference>
<evidence type="ECO:0000256" key="1">
    <source>
        <dbReference type="ARBA" id="ARBA00022448"/>
    </source>
</evidence>
<dbReference type="GO" id="GO:0016887">
    <property type="term" value="F:ATP hydrolysis activity"/>
    <property type="evidence" value="ECO:0007669"/>
    <property type="project" value="InterPro"/>
</dbReference>
<evidence type="ECO:0000256" key="5">
    <source>
        <dbReference type="ARBA" id="ARBA00037066"/>
    </source>
</evidence>
<dbReference type="InterPro" id="IPR027417">
    <property type="entry name" value="P-loop_NTPase"/>
</dbReference>
<dbReference type="PANTHER" id="PTHR42794:SF1">
    <property type="entry name" value="HEMIN IMPORT ATP-BINDING PROTEIN HMUV"/>
    <property type="match status" value="1"/>
</dbReference>
<name>D0LK21_HALO1</name>
<dbReference type="KEGG" id="hoh:Hoch_0414"/>
<keyword evidence="2" id="KW-0547">Nucleotide-binding</keyword>